<dbReference type="GO" id="GO:0003910">
    <property type="term" value="F:DNA ligase (ATP) activity"/>
    <property type="evidence" value="ECO:0007669"/>
    <property type="project" value="UniProtKB-EC"/>
</dbReference>
<dbReference type="EC" id="6.5.1.1" evidence="1"/>
<dbReference type="Pfam" id="PF04679">
    <property type="entry name" value="DNA_ligase_A_C"/>
    <property type="match status" value="1"/>
</dbReference>
<keyword evidence="2" id="KW-0436">Ligase</keyword>
<dbReference type="CDD" id="cd07906">
    <property type="entry name" value="Adenylation_DNA_ligase_LigD_LigC"/>
    <property type="match status" value="1"/>
</dbReference>
<dbReference type="CDD" id="cd07971">
    <property type="entry name" value="OBF_DNA_ligase_LigD"/>
    <property type="match status" value="1"/>
</dbReference>
<dbReference type="Gene3D" id="3.30.1490.70">
    <property type="match status" value="1"/>
</dbReference>
<evidence type="ECO:0000256" key="3">
    <source>
        <dbReference type="ARBA" id="ARBA00034003"/>
    </source>
</evidence>
<dbReference type="PANTHER" id="PTHR42705:SF3">
    <property type="entry name" value="ATP-DEPENDENT DNA LIGASE"/>
    <property type="match status" value="1"/>
</dbReference>
<reference evidence="5" key="1">
    <citation type="journal article" date="2012" name="Science">
        <title>Fermentation, hydrogen, and sulfur metabolism in multiple uncultivated bacterial phyla.</title>
        <authorList>
            <person name="Wrighton K.C."/>
            <person name="Thomas B.C."/>
            <person name="Sharon I."/>
            <person name="Miller C.S."/>
            <person name="Castelle C.J."/>
            <person name="VerBerkmoes N.C."/>
            <person name="Wilkins M.J."/>
            <person name="Hettich R.L."/>
            <person name="Lipton M.S."/>
            <person name="Williams K.H."/>
            <person name="Long P.E."/>
            <person name="Banfield J.F."/>
        </authorList>
    </citation>
    <scope>NUCLEOTIDE SEQUENCE [LARGE SCALE GENOMIC DNA]</scope>
</reference>
<gene>
    <name evidence="5" type="ORF">ACD_3C00213G0001</name>
</gene>
<dbReference type="Gene3D" id="3.90.920.10">
    <property type="entry name" value="DNA primase, PRIM domain"/>
    <property type="match status" value="1"/>
</dbReference>
<dbReference type="Pfam" id="PF21686">
    <property type="entry name" value="LigD_Prim-Pol"/>
    <property type="match status" value="1"/>
</dbReference>
<dbReference type="SUPFAM" id="SSF56091">
    <property type="entry name" value="DNA ligase/mRNA capping enzyme, catalytic domain"/>
    <property type="match status" value="1"/>
</dbReference>
<dbReference type="GO" id="GO:0006281">
    <property type="term" value="P:DNA repair"/>
    <property type="evidence" value="ECO:0007669"/>
    <property type="project" value="InterPro"/>
</dbReference>
<dbReference type="SUPFAM" id="SSF50249">
    <property type="entry name" value="Nucleic acid-binding proteins"/>
    <property type="match status" value="1"/>
</dbReference>
<dbReference type="InterPro" id="IPR012340">
    <property type="entry name" value="NA-bd_OB-fold"/>
</dbReference>
<dbReference type="InterPro" id="IPR012309">
    <property type="entry name" value="DNA_ligase_ATP-dep_C"/>
</dbReference>
<name>K2FZP2_9BACT</name>
<feature type="non-terminal residue" evidence="5">
    <location>
        <position position="1"/>
    </location>
</feature>
<dbReference type="Gene3D" id="2.40.50.140">
    <property type="entry name" value="Nucleic acid-binding proteins"/>
    <property type="match status" value="1"/>
</dbReference>
<feature type="domain" description="ATP-dependent DNA ligase family profile" evidence="4">
    <location>
        <begin position="182"/>
        <end position="273"/>
    </location>
</feature>
<dbReference type="InterPro" id="IPR012310">
    <property type="entry name" value="DNA_ligase_ATP-dep_cent"/>
</dbReference>
<dbReference type="GO" id="GO:0006310">
    <property type="term" value="P:DNA recombination"/>
    <property type="evidence" value="ECO:0007669"/>
    <property type="project" value="InterPro"/>
</dbReference>
<comment type="caution">
    <text evidence="5">The sequence shown here is derived from an EMBL/GenBank/DDBJ whole genome shotgun (WGS) entry which is preliminary data.</text>
</comment>
<dbReference type="Gene3D" id="3.30.470.30">
    <property type="entry name" value="DNA ligase/mRNA capping enzyme"/>
    <property type="match status" value="1"/>
</dbReference>
<dbReference type="NCBIfam" id="TIGR02776">
    <property type="entry name" value="NHEJ_ligase_prk"/>
    <property type="match status" value="1"/>
</dbReference>
<dbReference type="GO" id="GO:0005524">
    <property type="term" value="F:ATP binding"/>
    <property type="evidence" value="ECO:0007669"/>
    <property type="project" value="InterPro"/>
</dbReference>
<dbReference type="EMBL" id="AMFJ01000487">
    <property type="protein sequence ID" value="EKE27392.1"/>
    <property type="molecule type" value="Genomic_DNA"/>
</dbReference>
<protein>
    <recommendedName>
        <fullName evidence="1">DNA ligase (ATP)</fullName>
        <ecNumber evidence="1">6.5.1.1</ecNumber>
    </recommendedName>
</protein>
<dbReference type="AlphaFoldDB" id="K2FZP2"/>
<dbReference type="Pfam" id="PF01068">
    <property type="entry name" value="DNA_ligase_A_M"/>
    <property type="match status" value="1"/>
</dbReference>
<sequence length="705" mass="86171">MLEKWRLSFILNWKKLKWEFSLIRLKKWKESDWILLKKHDETANSIINNDDESALSWRTMKEIELWIECVDPEDYLDELSKKKLKKWSMPREIKPMLAKLVDKPFNKDNWIFEIKWDWYRTISEIEKWKINLYSRNFKSYNKKFKEIADSLKKLKYDAVLDGEVVAFWDDLKPNFWLLQNYENESSWSLIYYVFDILYLNWFELFELGLIERKKLLKSVISWLENVRFTDHVEKYWEDLYQAVISNWLEWIIWKKMQSFYSQWERNDNWVKIKNVSTQEAIICWYTRPRWLRKWIWALILGIYDKWELTYIWHTGWWFDDRMLNEVKEKLDTIQIDHCPFKTVPKTNEKPTWVEPINVCEIKFSEWTKDWYLRQPVFLGFREDRRADDIIREVPEKEETINERDAEVKSKVTFSNPNKIYFPEKNLTKSDIIDYYRKISSYILPYLKDRPESLKRYPNWINSESFFQKNFEPGFLPNWIKSVKVISDSEERALNYMLAQDIDSLLYMINLWCIDINPWSSRVGNLDNPDYVILDFDPIDIAYSEIVKAVKETHSLLERLWIASFCKTSWSKWMHILVPTKAQYSYDQITDFAKIINIYVNRKLPDTTSMERKTNDRKKKVYLDYLQNRKWQTIASVYSIRPRKEATISTPLSWSEVNPGISPLDYTIDNIFDRLEKKWDVWEWFFDVSFDMEKALDKLNELYWEL</sequence>
<evidence type="ECO:0000313" key="5">
    <source>
        <dbReference type="EMBL" id="EKE27392.1"/>
    </source>
</evidence>
<evidence type="ECO:0000256" key="1">
    <source>
        <dbReference type="ARBA" id="ARBA00012727"/>
    </source>
</evidence>
<dbReference type="PANTHER" id="PTHR42705">
    <property type="entry name" value="BIFUNCTIONAL NON-HOMOLOGOUS END JOINING PROTEIN LIGD"/>
    <property type="match status" value="1"/>
</dbReference>
<dbReference type="InterPro" id="IPR014143">
    <property type="entry name" value="NHEJ_ligase_prk"/>
</dbReference>
<evidence type="ECO:0000256" key="2">
    <source>
        <dbReference type="ARBA" id="ARBA00022598"/>
    </source>
</evidence>
<evidence type="ECO:0000259" key="4">
    <source>
        <dbReference type="PROSITE" id="PS50160"/>
    </source>
</evidence>
<organism evidence="5">
    <name type="scientific">uncultured bacterium</name>
    <name type="common">gcode 4</name>
    <dbReference type="NCBI Taxonomy" id="1234023"/>
    <lineage>
        <taxon>Bacteria</taxon>
        <taxon>environmental samples</taxon>
    </lineage>
</organism>
<accession>K2FZP2</accession>
<dbReference type="InterPro" id="IPR052171">
    <property type="entry name" value="NHEJ_LigD"/>
</dbReference>
<dbReference type="PROSITE" id="PS50160">
    <property type="entry name" value="DNA_LIGASE_A3"/>
    <property type="match status" value="1"/>
</dbReference>
<proteinExistence type="predicted"/>
<comment type="catalytic activity">
    <reaction evidence="3">
        <text>ATP + (deoxyribonucleotide)n-3'-hydroxyl + 5'-phospho-(deoxyribonucleotide)m = (deoxyribonucleotide)n+m + AMP + diphosphate.</text>
        <dbReference type="EC" id="6.5.1.1"/>
    </reaction>
</comment>
<dbReference type="InterPro" id="IPR014145">
    <property type="entry name" value="LigD_pol_dom"/>
</dbReference>